<dbReference type="EMBL" id="KF900601">
    <property type="protein sequence ID" value="AIF00773.1"/>
    <property type="molecule type" value="Genomic_DNA"/>
</dbReference>
<feature type="compositionally biased region" description="Basic and acidic residues" evidence="1">
    <location>
        <begin position="914"/>
        <end position="923"/>
    </location>
</feature>
<protein>
    <recommendedName>
        <fullName evidence="3">DUF4886 domain-containing protein</fullName>
    </recommendedName>
</protein>
<evidence type="ECO:0000313" key="2">
    <source>
        <dbReference type="EMBL" id="AIF00773.1"/>
    </source>
</evidence>
<proteinExistence type="predicted"/>
<feature type="compositionally biased region" description="Acidic residues" evidence="1">
    <location>
        <begin position="950"/>
        <end position="959"/>
    </location>
</feature>
<accession>A0A075GGK6</accession>
<evidence type="ECO:0008006" key="3">
    <source>
        <dbReference type="Google" id="ProtNLM"/>
    </source>
</evidence>
<feature type="region of interest" description="Disordered" evidence="1">
    <location>
        <begin position="875"/>
        <end position="959"/>
    </location>
</feature>
<organism evidence="2">
    <name type="scientific">uncultured marine group II/III euryarchaeote KM3_138_E07</name>
    <dbReference type="NCBI Taxonomy" id="1457869"/>
    <lineage>
        <taxon>Archaea</taxon>
        <taxon>Methanobacteriati</taxon>
        <taxon>Methanobacteriota</taxon>
        <taxon>environmental samples</taxon>
    </lineage>
</organism>
<dbReference type="AlphaFoldDB" id="A0A075GGK6"/>
<sequence>MTELARGMGRGSLALVMTFVMILHLNSPALLGMEGGDRGTEARDSSLDILMLGNSYTSTNSLAVRLDGILTDSGENAVVTSLTSGGLKLSEHAERADTSGHSWNASLQQQHDFVILQDQSQVPGLSTETEYWQESLQGLEYLNQRIESQGGDTILFMTWGRKEGDWLHPDFSSMQDSVSRGYEMYNENISTSDRPTYIAPVGLAFKHIHDAVESSGVNATGDGTAFSTLYGSDGSHPSIDGTYLAACVFHSTITGESPVGSTAPSQIAPWRALELQQAAAATVFNETPDYTYPWQVEGANVRFGPESGSVFEIDPGASIGLNFNFTNHAEVDDTAMVAITGAQNWEIGWQKPGSPQAGHLFEAPSDVAQWVQFSITAPSVSDGYPLAGSLHQFSMQLTSGSDGSRDWYNFSLRYGFHHGASIEEGGGNASLSPGEVIDLSVTVRNLGNSVRDLVVGIAETDGNGILVGEPGMSLSSEGWAAIVLNRVELDAMAPNELGQTHIQVQAPDRYPGTLSFDVLVWSSASPEEVSTVSQMVSITPRTGGMLSLNSNGCEGDTQPGDSCHVSLRVENTGDVTSSFLLTAAAAEGVGWLTVEVNQDVITLGPGQSMSGIEVSCTVSEDTSADLTALVDTRIWLGDWSPDAVQFEVMVDERYEWLLERVSSDLSADNNLTSQWTLTNAGNEPDGLVVNLDVNMVTDFGLQPPPGAFIGAASGNPRSFEVMDVEPGDSVIFSAWMEVPPEAPVETIAILTVEVRSIRDPSIVFTAQDTAAVPAASIPAAEQGGGAGLQSAIDWLEAWHERILIVIVVIAGSIGVVVATRVRKQRELELMVPEQPDEESAEEWMARFEEGGGQTPELAESPRIGARDFAAEFIEKSGGLSEKPRTGPSEEVVKSASDVMDKHQAEQDIESATEIADRISEGEVPHPSNAMLDSDERETRRVVPRKSRDDDSPDDYDLEI</sequence>
<name>A0A075GGK6_9EURY</name>
<reference evidence="2" key="1">
    <citation type="journal article" date="2014" name="Genome Biol. Evol.">
        <title>Pangenome evidence for extensive interdomain horizontal transfer affecting lineage core and shell genes in uncultured planktonic thaumarchaeota and euryarchaeota.</title>
        <authorList>
            <person name="Deschamps P."/>
            <person name="Zivanovic Y."/>
            <person name="Moreira D."/>
            <person name="Rodriguez-Valera F."/>
            <person name="Lopez-Garcia P."/>
        </authorList>
    </citation>
    <scope>NUCLEOTIDE SEQUENCE</scope>
</reference>
<dbReference type="Gene3D" id="3.40.50.1110">
    <property type="entry name" value="SGNH hydrolase"/>
    <property type="match status" value="1"/>
</dbReference>
<evidence type="ECO:0000256" key="1">
    <source>
        <dbReference type="SAM" id="MobiDB-lite"/>
    </source>
</evidence>
<feature type="compositionally biased region" description="Basic and acidic residues" evidence="1">
    <location>
        <begin position="936"/>
        <end position="949"/>
    </location>
</feature>
<dbReference type="InterPro" id="IPR036514">
    <property type="entry name" value="SGNH_hydro_sf"/>
</dbReference>